<dbReference type="EMBL" id="JAGPXF010000004">
    <property type="protein sequence ID" value="KAH7246614.1"/>
    <property type="molecule type" value="Genomic_DNA"/>
</dbReference>
<sequence>MPCDDCKTGFQWNGTPIGKEATLNGATAYVTGDSIDTAILVLTDFFGHTLPNIRILADHYAKEAKATVYVPDIFGGEFVHPDAFSDPDKAKSFNMGAFLGRNTKEIRWPEIKAAAQTLKSQYSKVAAIGFCYGGWAAFKLAADPSLIDAVSVAHPSGLEKHEIEEVKVPVQVLAPENDHEYSEELKSYTLEKLPGTGVQWEYAHFPGLGHGFASRGNPNDEKQKNGLERAKRCAVHFFNEYLH</sequence>
<dbReference type="InterPro" id="IPR002925">
    <property type="entry name" value="Dienelactn_hydro"/>
</dbReference>
<dbReference type="Proteomes" id="UP000813427">
    <property type="component" value="Unassembled WGS sequence"/>
</dbReference>
<dbReference type="OrthoDB" id="10019231at2759"/>
<organism evidence="2 3">
    <name type="scientific">Fusarium tricinctum</name>
    <dbReference type="NCBI Taxonomy" id="61284"/>
    <lineage>
        <taxon>Eukaryota</taxon>
        <taxon>Fungi</taxon>
        <taxon>Dikarya</taxon>
        <taxon>Ascomycota</taxon>
        <taxon>Pezizomycotina</taxon>
        <taxon>Sordariomycetes</taxon>
        <taxon>Hypocreomycetidae</taxon>
        <taxon>Hypocreales</taxon>
        <taxon>Nectriaceae</taxon>
        <taxon>Fusarium</taxon>
        <taxon>Fusarium tricinctum species complex</taxon>
    </lineage>
</organism>
<dbReference type="Gene3D" id="3.40.50.1820">
    <property type="entry name" value="alpha/beta hydrolase"/>
    <property type="match status" value="1"/>
</dbReference>
<name>A0A8K0S1K9_9HYPO</name>
<protein>
    <submittedName>
        <fullName evidence="2">Dienelactone hydrolase family protein</fullName>
    </submittedName>
</protein>
<comment type="caution">
    <text evidence="2">The sequence shown here is derived from an EMBL/GenBank/DDBJ whole genome shotgun (WGS) entry which is preliminary data.</text>
</comment>
<gene>
    <name evidence="2" type="ORF">BKA59DRAFT_528516</name>
</gene>
<keyword evidence="3" id="KW-1185">Reference proteome</keyword>
<evidence type="ECO:0000313" key="2">
    <source>
        <dbReference type="EMBL" id="KAH7246614.1"/>
    </source>
</evidence>
<accession>A0A8K0S1K9</accession>
<evidence type="ECO:0000313" key="3">
    <source>
        <dbReference type="Proteomes" id="UP000813427"/>
    </source>
</evidence>
<dbReference type="GO" id="GO:0016787">
    <property type="term" value="F:hydrolase activity"/>
    <property type="evidence" value="ECO:0007669"/>
    <property type="project" value="UniProtKB-KW"/>
</dbReference>
<dbReference type="PANTHER" id="PTHR17630:SF55">
    <property type="entry name" value="DIENELACTONE HYDROLASE FAMILY PROTEIN (AFU_ORTHOLOGUE AFUA_1G01900)"/>
    <property type="match status" value="1"/>
</dbReference>
<reference evidence="2" key="1">
    <citation type="journal article" date="2021" name="Nat. Commun.">
        <title>Genetic determinants of endophytism in the Arabidopsis root mycobiome.</title>
        <authorList>
            <person name="Mesny F."/>
            <person name="Miyauchi S."/>
            <person name="Thiergart T."/>
            <person name="Pickel B."/>
            <person name="Atanasova L."/>
            <person name="Karlsson M."/>
            <person name="Huettel B."/>
            <person name="Barry K.W."/>
            <person name="Haridas S."/>
            <person name="Chen C."/>
            <person name="Bauer D."/>
            <person name="Andreopoulos W."/>
            <person name="Pangilinan J."/>
            <person name="LaButti K."/>
            <person name="Riley R."/>
            <person name="Lipzen A."/>
            <person name="Clum A."/>
            <person name="Drula E."/>
            <person name="Henrissat B."/>
            <person name="Kohler A."/>
            <person name="Grigoriev I.V."/>
            <person name="Martin F.M."/>
            <person name="Hacquard S."/>
        </authorList>
    </citation>
    <scope>NUCLEOTIDE SEQUENCE</scope>
    <source>
        <strain evidence="2">MPI-SDFR-AT-0068</strain>
    </source>
</reference>
<dbReference type="InterPro" id="IPR029058">
    <property type="entry name" value="AB_hydrolase_fold"/>
</dbReference>
<feature type="domain" description="Dienelactone hydrolase" evidence="1">
    <location>
        <begin position="37"/>
        <end position="242"/>
    </location>
</feature>
<proteinExistence type="predicted"/>
<dbReference type="AlphaFoldDB" id="A0A8K0S1K9"/>
<dbReference type="SUPFAM" id="SSF53474">
    <property type="entry name" value="alpha/beta-Hydrolases"/>
    <property type="match status" value="1"/>
</dbReference>
<evidence type="ECO:0000259" key="1">
    <source>
        <dbReference type="Pfam" id="PF01738"/>
    </source>
</evidence>
<dbReference type="Pfam" id="PF01738">
    <property type="entry name" value="DLH"/>
    <property type="match status" value="1"/>
</dbReference>
<dbReference type="PANTHER" id="PTHR17630">
    <property type="entry name" value="DIENELACTONE HYDROLASE"/>
    <property type="match status" value="1"/>
</dbReference>
<keyword evidence="2" id="KW-0378">Hydrolase</keyword>